<dbReference type="Pfam" id="PF05035">
    <property type="entry name" value="DGOK"/>
    <property type="match status" value="1"/>
</dbReference>
<dbReference type="InterPro" id="IPR007729">
    <property type="entry name" value="DGOK"/>
</dbReference>
<dbReference type="GO" id="GO:0034194">
    <property type="term" value="P:D-galactonate catabolic process"/>
    <property type="evidence" value="ECO:0007669"/>
    <property type="project" value="InterPro"/>
</dbReference>
<reference evidence="1" key="1">
    <citation type="submission" date="2019-06" db="EMBL/GenBank/DDBJ databases">
        <authorList>
            <person name="Murdoch R.W."/>
            <person name="Fathepure B."/>
        </authorList>
    </citation>
    <scope>NUCLEOTIDE SEQUENCE</scope>
</reference>
<dbReference type="CDD" id="cd24012">
    <property type="entry name" value="ASKHA_NBD_KDGal-kinase"/>
    <property type="match status" value="1"/>
</dbReference>
<name>A0A5B8RFB9_9ZZZZ</name>
<dbReference type="Gene3D" id="3.30.420.310">
    <property type="entry name" value="2-keto-3-deoxy-galactonokinase, C-terminal domain"/>
    <property type="match status" value="1"/>
</dbReference>
<organism evidence="1">
    <name type="scientific">uncultured organism</name>
    <dbReference type="NCBI Taxonomy" id="155900"/>
    <lineage>
        <taxon>unclassified sequences</taxon>
        <taxon>environmental samples</taxon>
    </lineage>
</organism>
<proteinExistence type="predicted"/>
<sequence>MSDRIIVVDWGTTAFRAYLVDADSGACLDRITSGQGMRELAGGSFADYCRERLGDWRRDGAVPVYLAGMVGARQGWHEAPQPALPVTAGDLADGLTAAPGLDNTWLVPGVRLHGDGGHVDVMRGEEVQIVGALALAARGDATLCLPGTHSKWARVGDGTLRHFATVMTGELFEAVTRHTLIGVPAADTDTPDGTAFRQGLAESGRPGGLGHQLFTARSRWLYGELAATGIRDYVSGLLIGNEIRGMRGLYAPEGVVLVADGALRPRYEAALGHFGLDAHPVAAADASLAGVLALARRHRRAGG</sequence>
<dbReference type="AlphaFoldDB" id="A0A5B8RFB9"/>
<keyword evidence="1" id="KW-0808">Transferase</keyword>
<accession>A0A5B8RFB9</accession>
<dbReference type="EC" id="2.7.1.58" evidence="1"/>
<gene>
    <name evidence="1" type="primary">dgoK1</name>
    <name evidence="1" type="ORF">KBTEX_02562</name>
</gene>
<dbReference type="Gene3D" id="3.30.420.300">
    <property type="entry name" value="2-keto-3-deoxy-galactonokinase, substrate binding domain"/>
    <property type="match status" value="1"/>
</dbReference>
<dbReference type="GO" id="GO:0008671">
    <property type="term" value="F:2-dehydro-3-deoxygalactonokinase activity"/>
    <property type="evidence" value="ECO:0007669"/>
    <property type="project" value="UniProtKB-EC"/>
</dbReference>
<dbReference type="InterPro" id="IPR042258">
    <property type="entry name" value="DGOK_N"/>
</dbReference>
<keyword evidence="1" id="KW-0418">Kinase</keyword>
<protein>
    <submittedName>
        <fullName evidence="1">Putative 2-dehydro-3-deoxygalactonokinase DgoK1</fullName>
        <ecNumber evidence="1">2.7.1.58</ecNumber>
    </submittedName>
</protein>
<dbReference type="InterPro" id="IPR042257">
    <property type="entry name" value="DGOK_C"/>
</dbReference>
<evidence type="ECO:0000313" key="1">
    <source>
        <dbReference type="EMBL" id="QEA06232.1"/>
    </source>
</evidence>
<dbReference type="EMBL" id="MN079131">
    <property type="protein sequence ID" value="QEA06232.1"/>
    <property type="molecule type" value="Genomic_DNA"/>
</dbReference>